<sequence length="118" mass="12451">MLRCAVPKRLIVGLMLLTALFSAPLQASAPRCAINPAGIAKASCAECCATMKWCALPQRDSQPTAASTAQDNLVTIAAPLVRLLVAELPATPVQFRRVSSPIGHSSVPRQALLCVFLI</sequence>
<organism evidence="2">
    <name type="scientific">uncultured Chthoniobacterales bacterium</name>
    <dbReference type="NCBI Taxonomy" id="1836801"/>
    <lineage>
        <taxon>Bacteria</taxon>
        <taxon>Pseudomonadati</taxon>
        <taxon>Verrucomicrobiota</taxon>
        <taxon>Spartobacteria</taxon>
        <taxon>Chthoniobacterales</taxon>
        <taxon>environmental samples</taxon>
    </lineage>
</organism>
<dbReference type="AlphaFoldDB" id="A0A6J4H8I2"/>
<evidence type="ECO:0000256" key="1">
    <source>
        <dbReference type="SAM" id="SignalP"/>
    </source>
</evidence>
<keyword evidence="1" id="KW-0732">Signal</keyword>
<name>A0A6J4H8I2_9BACT</name>
<protein>
    <recommendedName>
        <fullName evidence="3">Secreted protein</fullName>
    </recommendedName>
</protein>
<accession>A0A6J4H8I2</accession>
<dbReference type="EMBL" id="CADCTA010000018">
    <property type="protein sequence ID" value="CAA9215989.1"/>
    <property type="molecule type" value="Genomic_DNA"/>
</dbReference>
<evidence type="ECO:0000313" key="2">
    <source>
        <dbReference type="EMBL" id="CAA9215989.1"/>
    </source>
</evidence>
<evidence type="ECO:0008006" key="3">
    <source>
        <dbReference type="Google" id="ProtNLM"/>
    </source>
</evidence>
<proteinExistence type="predicted"/>
<feature type="chain" id="PRO_5027084480" description="Secreted protein" evidence="1">
    <location>
        <begin position="28"/>
        <end position="118"/>
    </location>
</feature>
<reference evidence="2" key="1">
    <citation type="submission" date="2020-02" db="EMBL/GenBank/DDBJ databases">
        <authorList>
            <person name="Meier V. D."/>
        </authorList>
    </citation>
    <scope>NUCLEOTIDE SEQUENCE</scope>
    <source>
        <strain evidence="2">AVDCRST_MAG42</strain>
    </source>
</reference>
<feature type="signal peptide" evidence="1">
    <location>
        <begin position="1"/>
        <end position="27"/>
    </location>
</feature>
<gene>
    <name evidence="2" type="ORF">AVDCRST_MAG42-310</name>
</gene>